<evidence type="ECO:0000313" key="6">
    <source>
        <dbReference type="Proteomes" id="UP000015503"/>
    </source>
</evidence>
<keyword evidence="1" id="KW-0805">Transcription regulation</keyword>
<dbReference type="InterPro" id="IPR050397">
    <property type="entry name" value="Env_Response_Regulators"/>
</dbReference>
<organism evidence="5 6">
    <name type="scientific">Metapseudomonas resinovorans NBRC 106553</name>
    <dbReference type="NCBI Taxonomy" id="1245471"/>
    <lineage>
        <taxon>Bacteria</taxon>
        <taxon>Pseudomonadati</taxon>
        <taxon>Pseudomonadota</taxon>
        <taxon>Gammaproteobacteria</taxon>
        <taxon>Pseudomonadales</taxon>
        <taxon>Pseudomonadaceae</taxon>
        <taxon>Metapseudomonas</taxon>
    </lineage>
</organism>
<dbReference type="HOGENOM" id="CLU_077340_0_0_6"/>
<dbReference type="GO" id="GO:0005829">
    <property type="term" value="C:cytosol"/>
    <property type="evidence" value="ECO:0007669"/>
    <property type="project" value="TreeGrafter"/>
</dbReference>
<dbReference type="CDD" id="cd00038">
    <property type="entry name" value="CAP_ED"/>
    <property type="match status" value="1"/>
</dbReference>
<sequence length="227" mass="25273">MSNHLLSGIPSRERNRVLNHCESVELVFGSLLCETDQPYSHAYFPLTGFISLVAHLDAHRPLEMGLIGSEGMLGVTLILGVRKAPIRAVVQGAGNALRITSSQLLRELHECPELQRSLNRYLYVLMAQLSQGAACIHFHEIQPRLARWLLMTHDRAQADHFHLTHEFLADMLGVRRSGITVAAGELQQQHLIHYSRGEITILDRAGLEAAACECYNAVTDCYSKLLG</sequence>
<keyword evidence="6" id="KW-1185">Reference proteome</keyword>
<keyword evidence="3" id="KW-0804">Transcription</keyword>
<dbReference type="InterPro" id="IPR000595">
    <property type="entry name" value="cNMP-bd_dom"/>
</dbReference>
<dbReference type="SUPFAM" id="SSF51206">
    <property type="entry name" value="cAMP-binding domain-like"/>
    <property type="match status" value="1"/>
</dbReference>
<dbReference type="InterPro" id="IPR036388">
    <property type="entry name" value="WH-like_DNA-bd_sf"/>
</dbReference>
<dbReference type="STRING" id="1245471.PCA10_07180"/>
<protein>
    <recommendedName>
        <fullName evidence="4">Cyclic nucleotide-binding domain-containing protein</fullName>
    </recommendedName>
</protein>
<dbReference type="KEGG" id="pre:PCA10_07180"/>
<dbReference type="InterPro" id="IPR014710">
    <property type="entry name" value="RmlC-like_jellyroll"/>
</dbReference>
<feature type="domain" description="Cyclic nucleotide-binding" evidence="4">
    <location>
        <begin position="5"/>
        <end position="123"/>
    </location>
</feature>
<dbReference type="SUPFAM" id="SSF46785">
    <property type="entry name" value="Winged helix' DNA-binding domain"/>
    <property type="match status" value="1"/>
</dbReference>
<dbReference type="InterPro" id="IPR018490">
    <property type="entry name" value="cNMP-bd_dom_sf"/>
</dbReference>
<dbReference type="Pfam" id="PF13545">
    <property type="entry name" value="HTH_Crp_2"/>
    <property type="match status" value="1"/>
</dbReference>
<evidence type="ECO:0000256" key="3">
    <source>
        <dbReference type="ARBA" id="ARBA00023163"/>
    </source>
</evidence>
<dbReference type="SMART" id="SM00100">
    <property type="entry name" value="cNMP"/>
    <property type="match status" value="1"/>
</dbReference>
<gene>
    <name evidence="5" type="ORF">PCA10_07180</name>
</gene>
<dbReference type="GO" id="GO:0003677">
    <property type="term" value="F:DNA binding"/>
    <property type="evidence" value="ECO:0007669"/>
    <property type="project" value="UniProtKB-KW"/>
</dbReference>
<accession>S6AFD2</accession>
<dbReference type="AlphaFoldDB" id="S6AFD2"/>
<dbReference type="Gene3D" id="1.10.10.10">
    <property type="entry name" value="Winged helix-like DNA-binding domain superfamily/Winged helix DNA-binding domain"/>
    <property type="match status" value="1"/>
</dbReference>
<evidence type="ECO:0000256" key="1">
    <source>
        <dbReference type="ARBA" id="ARBA00023015"/>
    </source>
</evidence>
<evidence type="ECO:0000259" key="4">
    <source>
        <dbReference type="SMART" id="SM00100"/>
    </source>
</evidence>
<proteinExistence type="predicted"/>
<name>S6AFD2_METRE</name>
<dbReference type="PANTHER" id="PTHR24567:SF74">
    <property type="entry name" value="HTH-TYPE TRANSCRIPTIONAL REGULATOR ARCR"/>
    <property type="match status" value="1"/>
</dbReference>
<dbReference type="PATRIC" id="fig|1245471.3.peg.728"/>
<dbReference type="OrthoDB" id="8969464at2"/>
<dbReference type="Proteomes" id="UP000015503">
    <property type="component" value="Chromosome"/>
</dbReference>
<dbReference type="RefSeq" id="WP_016490652.1">
    <property type="nucleotide sequence ID" value="NC_021499.1"/>
</dbReference>
<dbReference type="EMBL" id="AP013068">
    <property type="protein sequence ID" value="BAN46450.1"/>
    <property type="molecule type" value="Genomic_DNA"/>
</dbReference>
<dbReference type="Gene3D" id="2.60.120.10">
    <property type="entry name" value="Jelly Rolls"/>
    <property type="match status" value="1"/>
</dbReference>
<dbReference type="eggNOG" id="COG0664">
    <property type="taxonomic scope" value="Bacteria"/>
</dbReference>
<dbReference type="InterPro" id="IPR036390">
    <property type="entry name" value="WH_DNA-bd_sf"/>
</dbReference>
<dbReference type="PANTHER" id="PTHR24567">
    <property type="entry name" value="CRP FAMILY TRANSCRIPTIONAL REGULATORY PROTEIN"/>
    <property type="match status" value="1"/>
</dbReference>
<evidence type="ECO:0000313" key="5">
    <source>
        <dbReference type="EMBL" id="BAN46450.1"/>
    </source>
</evidence>
<evidence type="ECO:0000256" key="2">
    <source>
        <dbReference type="ARBA" id="ARBA00023125"/>
    </source>
</evidence>
<dbReference type="InterPro" id="IPR012318">
    <property type="entry name" value="HTH_CRP"/>
</dbReference>
<reference evidence="5 6" key="1">
    <citation type="journal article" date="2013" name="Genome Announc.">
        <title>Complete Genome Sequence of the Carbazole Degrader Pseudomonas resinovorans Strain CA10 (NBRC 106553).</title>
        <authorList>
            <person name="Shintani M."/>
            <person name="Hosoyama A."/>
            <person name="Ohji S."/>
            <person name="Tsuchikane K."/>
            <person name="Takarada H."/>
            <person name="Yamazoe A."/>
            <person name="Fujita N."/>
            <person name="Nojiri H."/>
        </authorList>
    </citation>
    <scope>NUCLEOTIDE SEQUENCE [LARGE SCALE GENOMIC DNA]</scope>
    <source>
        <strain evidence="5 6">NBRC 106553</strain>
    </source>
</reference>
<dbReference type="GO" id="GO:0003700">
    <property type="term" value="F:DNA-binding transcription factor activity"/>
    <property type="evidence" value="ECO:0007669"/>
    <property type="project" value="TreeGrafter"/>
</dbReference>
<keyword evidence="2" id="KW-0238">DNA-binding</keyword>